<proteinExistence type="predicted"/>
<protein>
    <recommendedName>
        <fullName evidence="5">Secreted protein</fullName>
    </recommendedName>
</protein>
<evidence type="ECO:0000313" key="4">
    <source>
        <dbReference type="Proteomes" id="UP000605568"/>
    </source>
</evidence>
<feature type="signal peptide" evidence="2">
    <location>
        <begin position="1"/>
        <end position="26"/>
    </location>
</feature>
<evidence type="ECO:0000256" key="1">
    <source>
        <dbReference type="SAM" id="MobiDB-lite"/>
    </source>
</evidence>
<feature type="chain" id="PRO_5047086159" description="Secreted protein" evidence="2">
    <location>
        <begin position="27"/>
        <end position="279"/>
    </location>
</feature>
<evidence type="ECO:0008006" key="5">
    <source>
        <dbReference type="Google" id="ProtNLM"/>
    </source>
</evidence>
<name>A0ABQ3M2S1_9PSEU</name>
<comment type="caution">
    <text evidence="3">The sequence shown here is derived from an EMBL/GenBank/DDBJ whole genome shotgun (WGS) entry which is preliminary data.</text>
</comment>
<reference evidence="4" key="1">
    <citation type="journal article" date="2019" name="Int. J. Syst. Evol. Microbiol.">
        <title>The Global Catalogue of Microorganisms (GCM) 10K type strain sequencing project: providing services to taxonomists for standard genome sequencing and annotation.</title>
        <authorList>
            <consortium name="The Broad Institute Genomics Platform"/>
            <consortium name="The Broad Institute Genome Sequencing Center for Infectious Disease"/>
            <person name="Wu L."/>
            <person name="Ma J."/>
        </authorList>
    </citation>
    <scope>NUCLEOTIDE SEQUENCE [LARGE SCALE GENOMIC DNA]</scope>
    <source>
        <strain evidence="4">CGMCC 4.7367</strain>
    </source>
</reference>
<accession>A0ABQ3M2S1</accession>
<feature type="region of interest" description="Disordered" evidence="1">
    <location>
        <begin position="28"/>
        <end position="62"/>
    </location>
</feature>
<evidence type="ECO:0000256" key="2">
    <source>
        <dbReference type="SAM" id="SignalP"/>
    </source>
</evidence>
<organism evidence="3 4">
    <name type="scientific">Lentzea cavernae</name>
    <dbReference type="NCBI Taxonomy" id="2020703"/>
    <lineage>
        <taxon>Bacteria</taxon>
        <taxon>Bacillati</taxon>
        <taxon>Actinomycetota</taxon>
        <taxon>Actinomycetes</taxon>
        <taxon>Pseudonocardiales</taxon>
        <taxon>Pseudonocardiaceae</taxon>
        <taxon>Lentzea</taxon>
    </lineage>
</organism>
<keyword evidence="4" id="KW-1185">Reference proteome</keyword>
<dbReference type="RefSeq" id="WP_191295928.1">
    <property type="nucleotide sequence ID" value="NZ_BNAR01000001.1"/>
</dbReference>
<keyword evidence="2" id="KW-0732">Signal</keyword>
<gene>
    <name evidence="3" type="ORF">GCM10017774_06910</name>
</gene>
<sequence>MKTAHKVGLYAAALAVVFGGTWAAGAATGTQQPAAPDTHAGDAHGGHESAPSKLPPGLSVSDNGYTLRLKEQEPLTFHVEGPDGKPVTKFSVEHEKRLHLIAVRRDGSHFQHVHPQMAPDGTWTTPLALPNAGSYRVFADFKPEDGPKTTLGADVHTPGDYRPQNHIDSRTFTVDGYEVTLHGDLNANTASTVTVTITKDGRPVTDLQDYLGAKGHLVALRSDDLAYLHVHPEESAQVKFAVEVPTAGKYRLFLDFQHNNKVRTAEFTLTTHEEGGHGH</sequence>
<dbReference type="Proteomes" id="UP000605568">
    <property type="component" value="Unassembled WGS sequence"/>
</dbReference>
<dbReference type="EMBL" id="BNAR01000001">
    <property type="protein sequence ID" value="GHH29992.1"/>
    <property type="molecule type" value="Genomic_DNA"/>
</dbReference>
<evidence type="ECO:0000313" key="3">
    <source>
        <dbReference type="EMBL" id="GHH29992.1"/>
    </source>
</evidence>